<dbReference type="EMBL" id="JACHJQ010000005">
    <property type="protein sequence ID" value="MBB4908429.1"/>
    <property type="molecule type" value="Genomic_DNA"/>
</dbReference>
<feature type="transmembrane region" description="Helical" evidence="7">
    <location>
        <begin position="184"/>
        <end position="211"/>
    </location>
</feature>
<comment type="caution">
    <text evidence="9">The sequence shown here is derived from an EMBL/GenBank/DDBJ whole genome shotgun (WGS) entry which is preliminary data.</text>
</comment>
<protein>
    <recommendedName>
        <fullName evidence="8">Major facilitator superfamily (MFS) profile domain-containing protein</fullName>
    </recommendedName>
</protein>
<feature type="transmembrane region" description="Helical" evidence="7">
    <location>
        <begin position="267"/>
        <end position="285"/>
    </location>
</feature>
<dbReference type="PANTHER" id="PTHR23517:SF13">
    <property type="entry name" value="MAJOR FACILITATOR SUPERFAMILY MFS_1"/>
    <property type="match status" value="1"/>
</dbReference>
<dbReference type="InterPro" id="IPR020846">
    <property type="entry name" value="MFS_dom"/>
</dbReference>
<evidence type="ECO:0000256" key="5">
    <source>
        <dbReference type="ARBA" id="ARBA00022989"/>
    </source>
</evidence>
<sequence>MTIASWPKEAVAGRERERPVVPRRGAAAIVAFVAVLLPAASTVPSPIYVVYQREWQFPDSMITVVFGVYCLSVLVSMLLFGSLSDLAGRRPVILLAVAAVALATVVFLFAEGLPWLVAARVVQGFGGGIGASALAAALLELAPAGARWRGALNGSVTPVIGIGAGALGSGMLVEYGPSPTRLPYVILLVLLVVAAAGIALVPETAPCGAGASCRFTLAPRRIHVPAPARRAFAVLSSAIVAVWAVGGLYMALGPSVAVAVLGSESQALGGTVIAVLAGSAAVAQVSCRRVAPRPQLTAGAAAQLAGLVGVQASLLAGSQSAFLLGTVVLGFGWGCSNMAAFRLASALATPERLGEVVAAINIVAYLGTVVPTVAAGIATTQIGLLGATALLIALVGSLVLASVAGLRYLPASAQ</sequence>
<dbReference type="AlphaFoldDB" id="A0A7W7VFT3"/>
<keyword evidence="2" id="KW-0813">Transport</keyword>
<feature type="domain" description="Major facilitator superfamily (MFS) profile" evidence="8">
    <location>
        <begin position="26"/>
        <end position="413"/>
    </location>
</feature>
<dbReference type="SUPFAM" id="SSF103473">
    <property type="entry name" value="MFS general substrate transporter"/>
    <property type="match status" value="1"/>
</dbReference>
<keyword evidence="10" id="KW-1185">Reference proteome</keyword>
<evidence type="ECO:0000256" key="7">
    <source>
        <dbReference type="SAM" id="Phobius"/>
    </source>
</evidence>
<dbReference type="Gene3D" id="1.20.1250.20">
    <property type="entry name" value="MFS general substrate transporter like domains"/>
    <property type="match status" value="1"/>
</dbReference>
<feature type="transmembrane region" description="Helical" evidence="7">
    <location>
        <begin position="297"/>
        <end position="316"/>
    </location>
</feature>
<dbReference type="InterPro" id="IPR050171">
    <property type="entry name" value="MFS_Transporters"/>
</dbReference>
<dbReference type="RefSeq" id="WP_184812589.1">
    <property type="nucleotide sequence ID" value="NZ_JACHJQ010000005.1"/>
</dbReference>
<keyword evidence="6 7" id="KW-0472">Membrane</keyword>
<evidence type="ECO:0000256" key="3">
    <source>
        <dbReference type="ARBA" id="ARBA00022475"/>
    </source>
</evidence>
<evidence type="ECO:0000259" key="8">
    <source>
        <dbReference type="PROSITE" id="PS50850"/>
    </source>
</evidence>
<feature type="transmembrane region" description="Helical" evidence="7">
    <location>
        <begin position="151"/>
        <end position="172"/>
    </location>
</feature>
<evidence type="ECO:0000313" key="9">
    <source>
        <dbReference type="EMBL" id="MBB4908429.1"/>
    </source>
</evidence>
<accession>A0A7W7VFT3</accession>
<dbReference type="GO" id="GO:0022857">
    <property type="term" value="F:transmembrane transporter activity"/>
    <property type="evidence" value="ECO:0007669"/>
    <property type="project" value="InterPro"/>
</dbReference>
<feature type="transmembrane region" description="Helical" evidence="7">
    <location>
        <begin position="26"/>
        <end position="49"/>
    </location>
</feature>
<feature type="transmembrane region" description="Helical" evidence="7">
    <location>
        <begin position="92"/>
        <end position="110"/>
    </location>
</feature>
<dbReference type="Pfam" id="PF07690">
    <property type="entry name" value="MFS_1"/>
    <property type="match status" value="1"/>
</dbReference>
<feature type="transmembrane region" description="Helical" evidence="7">
    <location>
        <begin position="232"/>
        <end position="252"/>
    </location>
</feature>
<feature type="transmembrane region" description="Helical" evidence="7">
    <location>
        <begin position="116"/>
        <end position="139"/>
    </location>
</feature>
<organism evidence="9 10">
    <name type="scientific">Actinophytocola algeriensis</name>
    <dbReference type="NCBI Taxonomy" id="1768010"/>
    <lineage>
        <taxon>Bacteria</taxon>
        <taxon>Bacillati</taxon>
        <taxon>Actinomycetota</taxon>
        <taxon>Actinomycetes</taxon>
        <taxon>Pseudonocardiales</taxon>
        <taxon>Pseudonocardiaceae</taxon>
    </lineage>
</organism>
<dbReference type="PANTHER" id="PTHR23517">
    <property type="entry name" value="RESISTANCE PROTEIN MDTM, PUTATIVE-RELATED-RELATED"/>
    <property type="match status" value="1"/>
</dbReference>
<evidence type="ECO:0000256" key="2">
    <source>
        <dbReference type="ARBA" id="ARBA00022448"/>
    </source>
</evidence>
<keyword evidence="4 7" id="KW-0812">Transmembrane</keyword>
<gene>
    <name evidence="9" type="ORF">FHR82_004682</name>
</gene>
<feature type="transmembrane region" description="Helical" evidence="7">
    <location>
        <begin position="384"/>
        <end position="409"/>
    </location>
</feature>
<dbReference type="CDD" id="cd06174">
    <property type="entry name" value="MFS"/>
    <property type="match status" value="1"/>
</dbReference>
<comment type="subcellular location">
    <subcellularLocation>
        <location evidence="1">Cell membrane</location>
        <topology evidence="1">Multi-pass membrane protein</topology>
    </subcellularLocation>
</comment>
<feature type="transmembrane region" description="Helical" evidence="7">
    <location>
        <begin position="356"/>
        <end position="378"/>
    </location>
</feature>
<evidence type="ECO:0000313" key="10">
    <source>
        <dbReference type="Proteomes" id="UP000520767"/>
    </source>
</evidence>
<keyword evidence="3" id="KW-1003">Cell membrane</keyword>
<dbReference type="Proteomes" id="UP000520767">
    <property type="component" value="Unassembled WGS sequence"/>
</dbReference>
<dbReference type="InterPro" id="IPR036259">
    <property type="entry name" value="MFS_trans_sf"/>
</dbReference>
<feature type="transmembrane region" description="Helical" evidence="7">
    <location>
        <begin position="322"/>
        <end position="344"/>
    </location>
</feature>
<dbReference type="PROSITE" id="PS50850">
    <property type="entry name" value="MFS"/>
    <property type="match status" value="1"/>
</dbReference>
<name>A0A7W7VFT3_9PSEU</name>
<dbReference type="InterPro" id="IPR011701">
    <property type="entry name" value="MFS"/>
</dbReference>
<keyword evidence="5 7" id="KW-1133">Transmembrane helix</keyword>
<evidence type="ECO:0000256" key="6">
    <source>
        <dbReference type="ARBA" id="ARBA00023136"/>
    </source>
</evidence>
<feature type="transmembrane region" description="Helical" evidence="7">
    <location>
        <begin position="61"/>
        <end position="80"/>
    </location>
</feature>
<evidence type="ECO:0000256" key="1">
    <source>
        <dbReference type="ARBA" id="ARBA00004651"/>
    </source>
</evidence>
<dbReference type="GO" id="GO:0005886">
    <property type="term" value="C:plasma membrane"/>
    <property type="evidence" value="ECO:0007669"/>
    <property type="project" value="UniProtKB-SubCell"/>
</dbReference>
<proteinExistence type="predicted"/>
<evidence type="ECO:0000256" key="4">
    <source>
        <dbReference type="ARBA" id="ARBA00022692"/>
    </source>
</evidence>
<reference evidence="9 10" key="1">
    <citation type="submission" date="2020-08" db="EMBL/GenBank/DDBJ databases">
        <title>Genomic Encyclopedia of Type Strains, Phase III (KMG-III): the genomes of soil and plant-associated and newly described type strains.</title>
        <authorList>
            <person name="Whitman W."/>
        </authorList>
    </citation>
    <scope>NUCLEOTIDE SEQUENCE [LARGE SCALE GENOMIC DNA]</scope>
    <source>
        <strain evidence="9 10">CECT 8960</strain>
    </source>
</reference>